<dbReference type="EMBL" id="CATOUU010001155">
    <property type="protein sequence ID" value="CAI9974788.1"/>
    <property type="molecule type" value="Genomic_DNA"/>
</dbReference>
<gene>
    <name evidence="2" type="ORF">HINF_LOCUS37942</name>
    <name evidence="1" type="ORF">HINF_LOCUS62433</name>
</gene>
<dbReference type="Proteomes" id="UP001642409">
    <property type="component" value="Unassembled WGS sequence"/>
</dbReference>
<keyword evidence="3" id="KW-1185">Reference proteome</keyword>
<evidence type="ECO:0000313" key="2">
    <source>
        <dbReference type="EMBL" id="CAL6039623.1"/>
    </source>
</evidence>
<dbReference type="AlphaFoldDB" id="A0AA86VRP2"/>
<organism evidence="1">
    <name type="scientific">Hexamita inflata</name>
    <dbReference type="NCBI Taxonomy" id="28002"/>
    <lineage>
        <taxon>Eukaryota</taxon>
        <taxon>Metamonada</taxon>
        <taxon>Diplomonadida</taxon>
        <taxon>Hexamitidae</taxon>
        <taxon>Hexamitinae</taxon>
        <taxon>Hexamita</taxon>
    </lineage>
</organism>
<accession>A0AA86VRP2</accession>
<name>A0AA86VRP2_9EUKA</name>
<evidence type="ECO:0000313" key="1">
    <source>
        <dbReference type="EMBL" id="CAI9974788.1"/>
    </source>
</evidence>
<sequence>MNNNLAQQLEIKCSQLKQITERLINNSKSTQDLTLTLQTPLQSQIVKNEFEFESGLNNSNPADLIVQTQLDSIQDSINKLNSLLSHSSFTQNSQKPKPNQKRDSVNKTQTVNKTYSALDHNMFVFAIKSVLSRLFKLNVQNKSNHELNLMIEKHVKRQKHIFWRDVVNIAKAHFETENEAYCYYQTVFKTQDQVQ</sequence>
<evidence type="ECO:0000313" key="3">
    <source>
        <dbReference type="Proteomes" id="UP001642409"/>
    </source>
</evidence>
<dbReference type="EMBL" id="CAXDID020000143">
    <property type="protein sequence ID" value="CAL6039623.1"/>
    <property type="molecule type" value="Genomic_DNA"/>
</dbReference>
<comment type="caution">
    <text evidence="1">The sequence shown here is derived from an EMBL/GenBank/DDBJ whole genome shotgun (WGS) entry which is preliminary data.</text>
</comment>
<reference evidence="2 3" key="2">
    <citation type="submission" date="2024-07" db="EMBL/GenBank/DDBJ databases">
        <authorList>
            <person name="Akdeniz Z."/>
        </authorList>
    </citation>
    <scope>NUCLEOTIDE SEQUENCE [LARGE SCALE GENOMIC DNA]</scope>
</reference>
<reference evidence="1" key="1">
    <citation type="submission" date="2023-06" db="EMBL/GenBank/DDBJ databases">
        <authorList>
            <person name="Kurt Z."/>
        </authorList>
    </citation>
    <scope>NUCLEOTIDE SEQUENCE</scope>
</reference>
<proteinExistence type="predicted"/>
<protein>
    <submittedName>
        <fullName evidence="2">Hypothetical_protein</fullName>
    </submittedName>
</protein>